<keyword evidence="6" id="KW-0498">Mitosis</keyword>
<dbReference type="EMBL" id="JAFNEN010000666">
    <property type="protein sequence ID" value="KAG8178796.1"/>
    <property type="molecule type" value="Genomic_DNA"/>
</dbReference>
<protein>
    <recommendedName>
        <fullName evidence="3">Protein MIS12 homolog</fullName>
    </recommendedName>
</protein>
<evidence type="ECO:0000256" key="8">
    <source>
        <dbReference type="ARBA" id="ARBA00023054"/>
    </source>
</evidence>
<reference evidence="11 12" key="1">
    <citation type="journal article" date="2022" name="Nat. Ecol. Evol.">
        <title>A masculinizing supergene underlies an exaggerated male reproductive morph in a spider.</title>
        <authorList>
            <person name="Hendrickx F."/>
            <person name="De Corte Z."/>
            <person name="Sonet G."/>
            <person name="Van Belleghem S.M."/>
            <person name="Kostlbacher S."/>
            <person name="Vangestel C."/>
        </authorList>
    </citation>
    <scope>NUCLEOTIDE SEQUENCE [LARGE SCALE GENOMIC DNA]</scope>
    <source>
        <strain evidence="11">W744_W776</strain>
    </source>
</reference>
<evidence type="ECO:0000313" key="11">
    <source>
        <dbReference type="EMBL" id="KAG8178796.1"/>
    </source>
</evidence>
<dbReference type="GO" id="GO:0051301">
    <property type="term" value="P:cell division"/>
    <property type="evidence" value="ECO:0007669"/>
    <property type="project" value="UniProtKB-KW"/>
</dbReference>
<dbReference type="GO" id="GO:0000444">
    <property type="term" value="C:MIS12/MIND type complex"/>
    <property type="evidence" value="ECO:0007669"/>
    <property type="project" value="TreeGrafter"/>
</dbReference>
<keyword evidence="12" id="KW-1185">Reference proteome</keyword>
<evidence type="ECO:0000256" key="7">
    <source>
        <dbReference type="ARBA" id="ARBA00022838"/>
    </source>
</evidence>
<evidence type="ECO:0000256" key="2">
    <source>
        <dbReference type="ARBA" id="ARBA00008643"/>
    </source>
</evidence>
<dbReference type="AlphaFoldDB" id="A0AAV6U589"/>
<evidence type="ECO:0000256" key="1">
    <source>
        <dbReference type="ARBA" id="ARBA00004629"/>
    </source>
</evidence>
<dbReference type="PANTHER" id="PTHR14527">
    <property type="entry name" value="PROTEIN MIS12 HOMOLOG"/>
    <property type="match status" value="1"/>
</dbReference>
<gene>
    <name evidence="11" type="ORF">JTE90_024658</name>
</gene>
<evidence type="ECO:0000256" key="6">
    <source>
        <dbReference type="ARBA" id="ARBA00022776"/>
    </source>
</evidence>
<keyword evidence="7" id="KW-0995">Kinetochore</keyword>
<dbReference type="GO" id="GO:0005634">
    <property type="term" value="C:nucleus"/>
    <property type="evidence" value="ECO:0007669"/>
    <property type="project" value="InterPro"/>
</dbReference>
<comment type="caution">
    <text evidence="11">The sequence shown here is derived from an EMBL/GenBank/DDBJ whole genome shotgun (WGS) entry which is preliminary data.</text>
</comment>
<keyword evidence="9" id="KW-0131">Cell cycle</keyword>
<evidence type="ECO:0000256" key="3">
    <source>
        <dbReference type="ARBA" id="ARBA00013793"/>
    </source>
</evidence>
<proteinExistence type="inferred from homology"/>
<comment type="subcellular location">
    <subcellularLocation>
        <location evidence="1">Chromosome</location>
        <location evidence="1">Centromere</location>
        <location evidence="1">Kinetochore</location>
    </subcellularLocation>
</comment>
<dbReference type="GO" id="GO:0000070">
    <property type="term" value="P:mitotic sister chromatid segregation"/>
    <property type="evidence" value="ECO:0007669"/>
    <property type="project" value="TreeGrafter"/>
</dbReference>
<dbReference type="PANTHER" id="PTHR14527:SF2">
    <property type="entry name" value="PROTEIN MIS12 HOMOLOG"/>
    <property type="match status" value="1"/>
</dbReference>
<keyword evidence="4" id="KW-0158">Chromosome</keyword>
<evidence type="ECO:0000256" key="9">
    <source>
        <dbReference type="ARBA" id="ARBA00023306"/>
    </source>
</evidence>
<evidence type="ECO:0000256" key="5">
    <source>
        <dbReference type="ARBA" id="ARBA00022618"/>
    </source>
</evidence>
<name>A0AAV6U589_9ARAC</name>
<dbReference type="InterPro" id="IPR008685">
    <property type="entry name" value="Centromere_Mis12"/>
</dbReference>
<evidence type="ECO:0000256" key="4">
    <source>
        <dbReference type="ARBA" id="ARBA00022454"/>
    </source>
</evidence>
<dbReference type="GO" id="GO:0051382">
    <property type="term" value="P:kinetochore assembly"/>
    <property type="evidence" value="ECO:0007669"/>
    <property type="project" value="TreeGrafter"/>
</dbReference>
<comment type="similarity">
    <text evidence="2">Belongs to the mis12 family.</text>
</comment>
<dbReference type="Pfam" id="PF05859">
    <property type="entry name" value="Mis12"/>
    <property type="match status" value="1"/>
</dbReference>
<dbReference type="Proteomes" id="UP000827092">
    <property type="component" value="Unassembled WGS sequence"/>
</dbReference>
<keyword evidence="10" id="KW-0137">Centromere</keyword>
<keyword evidence="5" id="KW-0132">Cell division</keyword>
<organism evidence="11 12">
    <name type="scientific">Oedothorax gibbosus</name>
    <dbReference type="NCBI Taxonomy" id="931172"/>
    <lineage>
        <taxon>Eukaryota</taxon>
        <taxon>Metazoa</taxon>
        <taxon>Ecdysozoa</taxon>
        <taxon>Arthropoda</taxon>
        <taxon>Chelicerata</taxon>
        <taxon>Arachnida</taxon>
        <taxon>Araneae</taxon>
        <taxon>Araneomorphae</taxon>
        <taxon>Entelegynae</taxon>
        <taxon>Araneoidea</taxon>
        <taxon>Linyphiidae</taxon>
        <taxon>Erigoninae</taxon>
        <taxon>Oedothorax</taxon>
    </lineage>
</organism>
<evidence type="ECO:0000313" key="12">
    <source>
        <dbReference type="Proteomes" id="UP000827092"/>
    </source>
</evidence>
<accession>A0AAV6U589</accession>
<keyword evidence="8" id="KW-0175">Coiled coil</keyword>
<sequence>MDFEKSLDAAYVTQHFGFHSRAFLDKIYNGNYESVFEALRQLKKHLIEEYKNIAPAKEIDMNTEVLFRHLTQRLDRTMDRLEVYLDSNIFKIPKHIVLPEDEVHMSQPCTAREDEKLDAELEDLKQRIIEERIKKNYLKCKIVEQKTIIEDLGQFENKLHTILKVVEESQMTKEDLKDTMVKCLELSKASKHISLE</sequence>
<evidence type="ECO:0000256" key="10">
    <source>
        <dbReference type="ARBA" id="ARBA00023328"/>
    </source>
</evidence>